<dbReference type="EMBL" id="FMUR01000008">
    <property type="protein sequence ID" value="SCY14169.1"/>
    <property type="molecule type" value="Genomic_DNA"/>
</dbReference>
<dbReference type="AlphaFoldDB" id="A0A1G5DGZ1"/>
<dbReference type="RefSeq" id="WP_074462166.1">
    <property type="nucleotide sequence ID" value="NZ_FMUR01000008.1"/>
</dbReference>
<name>A0A1G5DGZ1_9FIRM</name>
<organism evidence="1 2">
    <name type="scientific">Butyrivibrio hungatei</name>
    <dbReference type="NCBI Taxonomy" id="185008"/>
    <lineage>
        <taxon>Bacteria</taxon>
        <taxon>Bacillati</taxon>
        <taxon>Bacillota</taxon>
        <taxon>Clostridia</taxon>
        <taxon>Lachnospirales</taxon>
        <taxon>Lachnospiraceae</taxon>
        <taxon>Butyrivibrio</taxon>
    </lineage>
</organism>
<proteinExistence type="predicted"/>
<sequence>MTENKVFIDTGVFTGIVEDIRGAASECVFPNSALKQADRLDTFNAGRKMHQLLQLIHETDELYRQESSESLPHGFLTMRDSMIAIDKASAESLTVEKINVGGMKR</sequence>
<keyword evidence="2" id="KW-1185">Reference proteome</keyword>
<protein>
    <submittedName>
        <fullName evidence="1">Uncharacterized protein</fullName>
    </submittedName>
</protein>
<accession>A0A1G5DGZ1</accession>
<evidence type="ECO:0000313" key="1">
    <source>
        <dbReference type="EMBL" id="SCY14169.1"/>
    </source>
</evidence>
<evidence type="ECO:0000313" key="2">
    <source>
        <dbReference type="Proteomes" id="UP000183047"/>
    </source>
</evidence>
<dbReference type="Proteomes" id="UP000183047">
    <property type="component" value="Unassembled WGS sequence"/>
</dbReference>
<reference evidence="2" key="1">
    <citation type="submission" date="2016-10" db="EMBL/GenBank/DDBJ databases">
        <authorList>
            <person name="Varghese N."/>
            <person name="Submissions S."/>
        </authorList>
    </citation>
    <scope>NUCLEOTIDE SEQUENCE [LARGE SCALE GENOMIC DNA]</scope>
    <source>
        <strain evidence="2">XBD2006</strain>
    </source>
</reference>
<dbReference type="OrthoDB" id="2004763at2"/>
<gene>
    <name evidence="1" type="ORF">SAMN02910451_01531</name>
</gene>